<evidence type="ECO:0000256" key="1">
    <source>
        <dbReference type="ARBA" id="ARBA00000885"/>
    </source>
</evidence>
<evidence type="ECO:0000256" key="3">
    <source>
        <dbReference type="ARBA" id="ARBA00012485"/>
    </source>
</evidence>
<dbReference type="GO" id="GO:0061630">
    <property type="term" value="F:ubiquitin protein ligase activity"/>
    <property type="evidence" value="ECO:0007669"/>
    <property type="project" value="UniProtKB-EC"/>
</dbReference>
<dbReference type="GO" id="GO:0016567">
    <property type="term" value="P:protein ubiquitination"/>
    <property type="evidence" value="ECO:0007669"/>
    <property type="project" value="TreeGrafter"/>
</dbReference>
<comment type="catalytic activity">
    <reaction evidence="1">
        <text>S-ubiquitinyl-[E2 ubiquitin-conjugating enzyme]-L-cysteine + [acceptor protein]-L-lysine = [E2 ubiquitin-conjugating enzyme]-L-cysteine + N(6)-ubiquitinyl-[acceptor protein]-L-lysine.</text>
        <dbReference type="EC" id="2.3.2.26"/>
    </reaction>
</comment>
<evidence type="ECO:0000256" key="5">
    <source>
        <dbReference type="ARBA" id="ARBA00022786"/>
    </source>
</evidence>
<dbReference type="EC" id="2.3.2.26" evidence="3"/>
<dbReference type="Gene3D" id="3.90.1750.10">
    <property type="entry name" value="Hect, E3 ligase catalytic domains"/>
    <property type="match status" value="1"/>
</dbReference>
<evidence type="ECO:0000256" key="7">
    <source>
        <dbReference type="SAM" id="SignalP"/>
    </source>
</evidence>
<keyword evidence="10" id="KW-1185">Reference proteome</keyword>
<comment type="pathway">
    <text evidence="2">Protein modification; protein ubiquitination.</text>
</comment>
<dbReference type="InterPro" id="IPR035983">
    <property type="entry name" value="Hect_E3_ubiquitin_ligase"/>
</dbReference>
<sequence>MNLLSKIKFIIFINFSCYLCSQGPSSRRIDVENNAYGEYFIQRSSENLNQTSNDDYKKEIDAFYLTFQDYFNDKVNKLKLPGKPTILCRRDNFVLSVVSWIWVFKIMDWFNCEHTVKFLKEAGADCGGLTREYFTNAIDKYFIEERNLLYSPNGDYQNFLPYKNAKLNHNIRRLSFNALGSILGLIIQKKLTADVRLNLIVWKIIRGEKITKNDHINVDPEIYKNLLKLKKSPELLKRSKLKFEDMYGKELKENGSNIYVDKSNIDDYIEKLLRANFEENIKEECGWISEGIFAVIPEKKFKMLSIAALLKIIGGENIIDFEDWKAHTIYDKNYTAGSDQIKWFWDIIKDFNQKDRGKVLQFATGLNKPPMGGFKNFRYRSIMKNFNICLPGLKDGCKGYDEQLPEAATCNFTLKLPLYSSKAILKEKLVMAMHWIDSGFQYI</sequence>
<dbReference type="Gene3D" id="3.30.2410.10">
    <property type="entry name" value="Hect, E3 ligase catalytic domain"/>
    <property type="match status" value="1"/>
</dbReference>
<dbReference type="SUPFAM" id="SSF56204">
    <property type="entry name" value="Hect, E3 ligase catalytic domain"/>
    <property type="match status" value="1"/>
</dbReference>
<protein>
    <recommendedName>
        <fullName evidence="3">HECT-type E3 ubiquitin transferase</fullName>
        <ecNumber evidence="3">2.3.2.26</ecNumber>
    </recommendedName>
</protein>
<evidence type="ECO:0000259" key="8">
    <source>
        <dbReference type="PROSITE" id="PS50237"/>
    </source>
</evidence>
<feature type="chain" id="PRO_5043354497" description="HECT-type E3 ubiquitin transferase" evidence="7">
    <location>
        <begin position="23"/>
        <end position="443"/>
    </location>
</feature>
<feature type="signal peptide" evidence="7">
    <location>
        <begin position="1"/>
        <end position="22"/>
    </location>
</feature>
<dbReference type="SMART" id="SM00119">
    <property type="entry name" value="HECTc"/>
    <property type="match status" value="1"/>
</dbReference>
<dbReference type="GO" id="GO:0005737">
    <property type="term" value="C:cytoplasm"/>
    <property type="evidence" value="ECO:0007669"/>
    <property type="project" value="TreeGrafter"/>
</dbReference>
<evidence type="ECO:0000256" key="6">
    <source>
        <dbReference type="PROSITE-ProRule" id="PRU00104"/>
    </source>
</evidence>
<dbReference type="Gene3D" id="3.30.2160.10">
    <property type="entry name" value="Hect, E3 ligase catalytic domain"/>
    <property type="match status" value="1"/>
</dbReference>
<evidence type="ECO:0000256" key="2">
    <source>
        <dbReference type="ARBA" id="ARBA00004906"/>
    </source>
</evidence>
<organism evidence="9 10">
    <name type="scientific">Vairimorpha necatrix</name>
    <dbReference type="NCBI Taxonomy" id="6039"/>
    <lineage>
        <taxon>Eukaryota</taxon>
        <taxon>Fungi</taxon>
        <taxon>Fungi incertae sedis</taxon>
        <taxon>Microsporidia</taxon>
        <taxon>Nosematidae</taxon>
        <taxon>Vairimorpha</taxon>
    </lineage>
</organism>
<dbReference type="PANTHER" id="PTHR11254:SF444">
    <property type="entry name" value="HECT DOMAIN CONTAINING UBIQUITIN LIGASE"/>
    <property type="match status" value="1"/>
</dbReference>
<proteinExistence type="predicted"/>
<feature type="domain" description="HECT" evidence="8">
    <location>
        <begin position="116"/>
        <end position="443"/>
    </location>
</feature>
<dbReference type="GeneID" id="90541513"/>
<evidence type="ECO:0000313" key="10">
    <source>
        <dbReference type="Proteomes" id="UP001334084"/>
    </source>
</evidence>
<name>A0AAX4JCR7_9MICR</name>
<accession>A0AAX4JCR7</accession>
<dbReference type="KEGG" id="vnx:VNE69_06016"/>
<dbReference type="RefSeq" id="XP_065329837.1">
    <property type="nucleotide sequence ID" value="XM_065473765.1"/>
</dbReference>
<dbReference type="AlphaFoldDB" id="A0AAX4JCR7"/>
<gene>
    <name evidence="9" type="ORF">VNE69_06016</name>
</gene>
<evidence type="ECO:0000313" key="9">
    <source>
        <dbReference type="EMBL" id="WUR03692.1"/>
    </source>
</evidence>
<dbReference type="PANTHER" id="PTHR11254">
    <property type="entry name" value="HECT DOMAIN UBIQUITIN-PROTEIN LIGASE"/>
    <property type="match status" value="1"/>
</dbReference>
<reference evidence="9" key="1">
    <citation type="journal article" date="2024" name="BMC Genomics">
        <title>Functional annotation of a divergent genome using sequence and structure-based similarity.</title>
        <authorList>
            <person name="Svedberg D."/>
            <person name="Winiger R.R."/>
            <person name="Berg A."/>
            <person name="Sharma H."/>
            <person name="Tellgren-Roth C."/>
            <person name="Debrunner-Vossbrinck B.A."/>
            <person name="Vossbrinck C.R."/>
            <person name="Barandun J."/>
        </authorList>
    </citation>
    <scope>NUCLEOTIDE SEQUENCE</scope>
    <source>
        <strain evidence="9">Illinois isolate</strain>
    </source>
</reference>
<dbReference type="Pfam" id="PF00632">
    <property type="entry name" value="HECT"/>
    <property type="match status" value="1"/>
</dbReference>
<evidence type="ECO:0000256" key="4">
    <source>
        <dbReference type="ARBA" id="ARBA00022679"/>
    </source>
</evidence>
<dbReference type="GO" id="GO:0006511">
    <property type="term" value="P:ubiquitin-dependent protein catabolic process"/>
    <property type="evidence" value="ECO:0007669"/>
    <property type="project" value="TreeGrafter"/>
</dbReference>
<dbReference type="PROSITE" id="PS50237">
    <property type="entry name" value="HECT"/>
    <property type="match status" value="1"/>
</dbReference>
<feature type="active site" description="Glycyl thioester intermediate" evidence="6">
    <location>
        <position position="410"/>
    </location>
</feature>
<keyword evidence="4" id="KW-0808">Transferase</keyword>
<keyword evidence="7" id="KW-0732">Signal</keyword>
<keyword evidence="5 6" id="KW-0833">Ubl conjugation pathway</keyword>
<dbReference type="InterPro" id="IPR050409">
    <property type="entry name" value="E3_ubiq-protein_ligase"/>
</dbReference>
<dbReference type="Proteomes" id="UP001334084">
    <property type="component" value="Chromosome 6"/>
</dbReference>
<dbReference type="InterPro" id="IPR000569">
    <property type="entry name" value="HECT_dom"/>
</dbReference>
<dbReference type="EMBL" id="CP142731">
    <property type="protein sequence ID" value="WUR03692.1"/>
    <property type="molecule type" value="Genomic_DNA"/>
</dbReference>